<dbReference type="AlphaFoldDB" id="A0A4Q5KHE2"/>
<dbReference type="PROSITE" id="PS00631">
    <property type="entry name" value="CYTOSOL_AP"/>
    <property type="match status" value="1"/>
</dbReference>
<dbReference type="InterPro" id="IPR008330">
    <property type="entry name" value="Pept_M17_PepB"/>
</dbReference>
<dbReference type="OrthoDB" id="9809354at2"/>
<keyword evidence="2 10" id="KW-0031">Aminopeptidase</keyword>
<dbReference type="Pfam" id="PF00883">
    <property type="entry name" value="Peptidase_M17"/>
    <property type="match status" value="1"/>
</dbReference>
<organism evidence="10 11">
    <name type="scientific">Aliivibrio finisterrensis</name>
    <dbReference type="NCBI Taxonomy" id="511998"/>
    <lineage>
        <taxon>Bacteria</taxon>
        <taxon>Pseudomonadati</taxon>
        <taxon>Pseudomonadota</taxon>
        <taxon>Gammaproteobacteria</taxon>
        <taxon>Vibrionales</taxon>
        <taxon>Vibrionaceae</taxon>
        <taxon>Aliivibrio</taxon>
    </lineage>
</organism>
<evidence type="ECO:0000256" key="7">
    <source>
        <dbReference type="ARBA" id="ARBA00023211"/>
    </source>
</evidence>
<protein>
    <submittedName>
        <fullName evidence="10">Aminopeptidase PepB</fullName>
        <ecNumber evidence="10">3.4.11.23</ecNumber>
    </submittedName>
</protein>
<evidence type="ECO:0000256" key="5">
    <source>
        <dbReference type="ARBA" id="ARBA00022723"/>
    </source>
</evidence>
<dbReference type="RefSeq" id="WP_130088055.1">
    <property type="nucleotide sequence ID" value="NZ_SEZJ01000017.1"/>
</dbReference>
<dbReference type="EC" id="3.4.11.23" evidence="10"/>
<evidence type="ECO:0000256" key="8">
    <source>
        <dbReference type="ARBA" id="ARBA00055139"/>
    </source>
</evidence>
<accession>A0A4Q5KHE2</accession>
<keyword evidence="3" id="KW-0963">Cytoplasm</keyword>
<dbReference type="CDD" id="cd00433">
    <property type="entry name" value="Peptidase_M17"/>
    <property type="match status" value="1"/>
</dbReference>
<dbReference type="GeneID" id="56276560"/>
<evidence type="ECO:0000256" key="4">
    <source>
        <dbReference type="ARBA" id="ARBA00022670"/>
    </source>
</evidence>
<dbReference type="Gene3D" id="3.40.630.10">
    <property type="entry name" value="Zn peptidases"/>
    <property type="match status" value="1"/>
</dbReference>
<evidence type="ECO:0000259" key="9">
    <source>
        <dbReference type="PROSITE" id="PS00631"/>
    </source>
</evidence>
<comment type="function">
    <text evidence="8">Probably plays an important role in intracellular peptide degradation.</text>
</comment>
<dbReference type="GO" id="GO:0070006">
    <property type="term" value="F:metalloaminopeptidase activity"/>
    <property type="evidence" value="ECO:0007669"/>
    <property type="project" value="InterPro"/>
</dbReference>
<proteinExistence type="inferred from homology"/>
<dbReference type="PANTHER" id="PTHR11963:SF20">
    <property type="entry name" value="PEPTIDASE B"/>
    <property type="match status" value="1"/>
</dbReference>
<dbReference type="InterPro" id="IPR000819">
    <property type="entry name" value="Peptidase_M17_C"/>
</dbReference>
<dbReference type="PANTHER" id="PTHR11963">
    <property type="entry name" value="LEUCINE AMINOPEPTIDASE-RELATED"/>
    <property type="match status" value="1"/>
</dbReference>
<keyword evidence="7" id="KW-0464">Manganese</keyword>
<evidence type="ECO:0000313" key="11">
    <source>
        <dbReference type="Proteomes" id="UP000293465"/>
    </source>
</evidence>
<keyword evidence="5" id="KW-0479">Metal-binding</keyword>
<dbReference type="FunFam" id="3.40.630.10:FF:000037">
    <property type="entry name" value="Peptidase B"/>
    <property type="match status" value="1"/>
</dbReference>
<evidence type="ECO:0000256" key="2">
    <source>
        <dbReference type="ARBA" id="ARBA00022438"/>
    </source>
</evidence>
<evidence type="ECO:0000256" key="1">
    <source>
        <dbReference type="ARBA" id="ARBA00009528"/>
    </source>
</evidence>
<keyword evidence="4" id="KW-0645">Protease</keyword>
<keyword evidence="6 10" id="KW-0378">Hydrolase</keyword>
<name>A0A4Q5KHE2_9GAMM</name>
<sequence length="428" mass="45862">MSQKMTVQLSSIAALAHWGENAPLSFTAEGAVIHCTDSDVYSAIQRAARKLAIQGLVAVELQGPEWDLESIWSFVQGFRDSKSNNDVTWAALVEADEKELNDRILTTNWTRELINKTAEEVAPRQLTTMAAEFIKSVAPAGTVTAKIIKDKDLLTEGWTGIYAVGRGSERTSAMLQLDYNPTGDADAPVFACLVGKGITFDSGGYSIKPSGGMASMKADMGGSALATAGLAMSILRGLDKRVKLILCCAENMISGRALKLGDIITYKNGKTVEILNTDAEGRLVLADGLQFASAQNPELIIDCATLTGAAKMAVGNDFHSLLSFDDELSQKALTSAQEENEGLWRLPLMEFHRTMLPSNFADLANIGSGAYSPGASTAAGFLSYFVEDYQKGWMHMDCSATYRTAPSDKWSAGATGVGVRTLANILTK</sequence>
<dbReference type="PIRSF" id="PIRSF036388">
    <property type="entry name" value="Ctsl_amnpptdse_B"/>
    <property type="match status" value="1"/>
</dbReference>
<feature type="domain" description="Cytosol aminopeptidase" evidence="9">
    <location>
        <begin position="276"/>
        <end position="283"/>
    </location>
</feature>
<dbReference type="InterPro" id="IPR011356">
    <property type="entry name" value="Leucine_aapep/pepB"/>
</dbReference>
<evidence type="ECO:0000313" key="10">
    <source>
        <dbReference type="EMBL" id="RYU44492.1"/>
    </source>
</evidence>
<gene>
    <name evidence="10" type="primary">pepB</name>
    <name evidence="10" type="ORF">ERW49_15930</name>
</gene>
<dbReference type="GO" id="GO:0030145">
    <property type="term" value="F:manganese ion binding"/>
    <property type="evidence" value="ECO:0007669"/>
    <property type="project" value="InterPro"/>
</dbReference>
<dbReference type="Pfam" id="PF12404">
    <property type="entry name" value="DUF3663"/>
    <property type="match status" value="1"/>
</dbReference>
<comment type="caution">
    <text evidence="10">The sequence shown here is derived from an EMBL/GenBank/DDBJ whole genome shotgun (WGS) entry which is preliminary data.</text>
</comment>
<dbReference type="InterPro" id="IPR047620">
    <property type="entry name" value="M17_PepB-like_N"/>
</dbReference>
<dbReference type="NCBIfam" id="NF003450">
    <property type="entry name" value="PRK05015.1"/>
    <property type="match status" value="1"/>
</dbReference>
<evidence type="ECO:0000256" key="3">
    <source>
        <dbReference type="ARBA" id="ARBA00022490"/>
    </source>
</evidence>
<dbReference type="GO" id="GO:0005737">
    <property type="term" value="C:cytoplasm"/>
    <property type="evidence" value="ECO:0007669"/>
    <property type="project" value="InterPro"/>
</dbReference>
<dbReference type="Proteomes" id="UP000293465">
    <property type="component" value="Unassembled WGS sequence"/>
</dbReference>
<dbReference type="SUPFAM" id="SSF53187">
    <property type="entry name" value="Zn-dependent exopeptidases"/>
    <property type="match status" value="1"/>
</dbReference>
<reference evidence="10 11" key="1">
    <citation type="submission" date="2019-02" db="EMBL/GenBank/DDBJ databases">
        <title>Genome sequences of Aliivibrio finisterrensis strains from farmed Atlantic salmon.</title>
        <authorList>
            <person name="Bowman J.P."/>
        </authorList>
    </citation>
    <scope>NUCLEOTIDE SEQUENCE [LARGE SCALE GENOMIC DNA]</scope>
    <source>
        <strain evidence="10 11">A32</strain>
    </source>
</reference>
<evidence type="ECO:0000256" key="6">
    <source>
        <dbReference type="ARBA" id="ARBA00022801"/>
    </source>
</evidence>
<comment type="similarity">
    <text evidence="1">Belongs to the peptidase M17 family.</text>
</comment>
<dbReference type="PRINTS" id="PR00481">
    <property type="entry name" value="LAMNOPPTDASE"/>
</dbReference>
<dbReference type="GO" id="GO:0006508">
    <property type="term" value="P:proteolysis"/>
    <property type="evidence" value="ECO:0007669"/>
    <property type="project" value="UniProtKB-KW"/>
</dbReference>
<dbReference type="EMBL" id="SEZJ01000017">
    <property type="protein sequence ID" value="RYU44492.1"/>
    <property type="molecule type" value="Genomic_DNA"/>
</dbReference>